<evidence type="ECO:0000313" key="6">
    <source>
        <dbReference type="Proteomes" id="UP000187321"/>
    </source>
</evidence>
<dbReference type="EMBL" id="CP019328">
    <property type="protein sequence ID" value="APX98456.1"/>
    <property type="molecule type" value="Genomic_DNA"/>
</dbReference>
<evidence type="ECO:0000313" key="3">
    <source>
        <dbReference type="EMBL" id="APX98456.1"/>
    </source>
</evidence>
<evidence type="ECO:0000256" key="1">
    <source>
        <dbReference type="ARBA" id="ARBA00022649"/>
    </source>
</evidence>
<organism evidence="4 5">
    <name type="scientific">Natronorubrum daqingense</name>
    <dbReference type="NCBI Taxonomy" id="588898"/>
    <lineage>
        <taxon>Archaea</taxon>
        <taxon>Methanobacteriati</taxon>
        <taxon>Methanobacteriota</taxon>
        <taxon>Stenosarchaea group</taxon>
        <taxon>Halobacteria</taxon>
        <taxon>Halobacteriales</taxon>
        <taxon>Natrialbaceae</taxon>
        <taxon>Natronorubrum</taxon>
    </lineage>
</organism>
<dbReference type="Pfam" id="PF02697">
    <property type="entry name" value="VAPB_antitox"/>
    <property type="match status" value="1"/>
</dbReference>
<dbReference type="Proteomes" id="UP000187321">
    <property type="component" value="Plasmid unnamed1"/>
</dbReference>
<dbReference type="AlphaFoldDB" id="A0A1N7FI02"/>
<geneLocation type="plasmid" evidence="3">
    <name>unnamed1</name>
</geneLocation>
<proteinExistence type="predicted"/>
<protein>
    <submittedName>
        <fullName evidence="4">Predicted antitoxin, CopG family</fullName>
    </submittedName>
</protein>
<dbReference type="OrthoDB" id="9187at2157"/>
<dbReference type="EMBL" id="FTNP01000006">
    <property type="protein sequence ID" value="SIR99865.1"/>
    <property type="molecule type" value="Genomic_DNA"/>
</dbReference>
<evidence type="ECO:0000313" key="5">
    <source>
        <dbReference type="Proteomes" id="UP000185687"/>
    </source>
</evidence>
<name>A0A1N7FI02_9EURY</name>
<dbReference type="RefSeq" id="WP_076583454.1">
    <property type="nucleotide sequence ID" value="NZ_CP019328.1"/>
</dbReference>
<keyword evidence="1" id="KW-1277">Toxin-antitoxin system</keyword>
<keyword evidence="3" id="KW-0614">Plasmid</keyword>
<gene>
    <name evidence="3" type="ORF">BB347_17280</name>
    <name evidence="4" type="ORF">SAMN05421809_3243</name>
</gene>
<feature type="region of interest" description="Disordered" evidence="2">
    <location>
        <begin position="39"/>
        <end position="77"/>
    </location>
</feature>
<reference evidence="4 5" key="2">
    <citation type="submission" date="2017-01" db="EMBL/GenBank/DDBJ databases">
        <authorList>
            <person name="Mah S.A."/>
            <person name="Swanson W.J."/>
            <person name="Moy G.W."/>
            <person name="Vacquier V.D."/>
        </authorList>
    </citation>
    <scope>NUCLEOTIDE SEQUENCE [LARGE SCALE GENOMIC DNA]</scope>
    <source>
        <strain evidence="4 5">CGMCC 1.8909</strain>
    </source>
</reference>
<evidence type="ECO:0000256" key="2">
    <source>
        <dbReference type="SAM" id="MobiDB-lite"/>
    </source>
</evidence>
<dbReference type="Proteomes" id="UP000185687">
    <property type="component" value="Unassembled WGS sequence"/>
</dbReference>
<keyword evidence="5" id="KW-1185">Reference proteome</keyword>
<feature type="compositionally biased region" description="Basic and acidic residues" evidence="2">
    <location>
        <begin position="53"/>
        <end position="77"/>
    </location>
</feature>
<dbReference type="KEGG" id="hda:BB347_17280"/>
<reference evidence="3 6" key="1">
    <citation type="submission" date="2017-01" db="EMBL/GenBank/DDBJ databases">
        <title>Complete genome sequence of Haloterrigena daqingensis type strain (JX313T).</title>
        <authorList>
            <person name="Shuang W."/>
        </authorList>
    </citation>
    <scope>NUCLEOTIDE SEQUENCE [LARGE SCALE GENOMIC DNA]</scope>
    <source>
        <strain evidence="6">JX313</strain>
        <strain evidence="3">JX313T</strain>
        <plasmid evidence="6">Plasmid unnamed1</plasmid>
        <plasmid evidence="3">unnamed1</plasmid>
    </source>
</reference>
<evidence type="ECO:0000313" key="4">
    <source>
        <dbReference type="EMBL" id="SIR99865.1"/>
    </source>
</evidence>
<sequence>MVTKTISIKEEAYERLKDHKREGESFTDVVNRLTNADTDPLEAAGSVPGLVSEGEREAFREKFDEDVTERERELFGQ</sequence>
<dbReference type="InterPro" id="IPR003847">
    <property type="entry name" value="Put_antitoxin"/>
</dbReference>
<accession>A0A1N7FI02</accession>
<dbReference type="GeneID" id="30957733"/>